<organism evidence="2">
    <name type="scientific">Brassica cretica</name>
    <name type="common">Mustard</name>
    <dbReference type="NCBI Taxonomy" id="69181"/>
    <lineage>
        <taxon>Eukaryota</taxon>
        <taxon>Viridiplantae</taxon>
        <taxon>Streptophyta</taxon>
        <taxon>Embryophyta</taxon>
        <taxon>Tracheophyta</taxon>
        <taxon>Spermatophyta</taxon>
        <taxon>Magnoliopsida</taxon>
        <taxon>eudicotyledons</taxon>
        <taxon>Gunneridae</taxon>
        <taxon>Pentapetalae</taxon>
        <taxon>rosids</taxon>
        <taxon>malvids</taxon>
        <taxon>Brassicales</taxon>
        <taxon>Brassicaceae</taxon>
        <taxon>Brassiceae</taxon>
        <taxon>Brassica</taxon>
    </lineage>
</organism>
<gene>
    <name evidence="1" type="ORF">F2Q68_00023180</name>
    <name evidence="2" type="ORF">F2Q70_00006538</name>
</gene>
<dbReference type="EMBL" id="QGKW02002228">
    <property type="protein sequence ID" value="KAF2539954.1"/>
    <property type="molecule type" value="Genomic_DNA"/>
</dbReference>
<protein>
    <submittedName>
        <fullName evidence="2">Uncharacterized protein</fullName>
    </submittedName>
</protein>
<proteinExistence type="predicted"/>
<dbReference type="EMBL" id="QGKY02001015">
    <property type="protein sequence ID" value="KAF2576327.1"/>
    <property type="molecule type" value="Genomic_DNA"/>
</dbReference>
<evidence type="ECO:0000313" key="2">
    <source>
        <dbReference type="EMBL" id="KAF2576327.1"/>
    </source>
</evidence>
<evidence type="ECO:0000313" key="1">
    <source>
        <dbReference type="EMBL" id="KAF2539954.1"/>
    </source>
</evidence>
<accession>A0A8S9J562</accession>
<sequence length="456" mass="52942">MLLLFQDKDKKFLACENVPFKTQFIDMIALMRYNSWRIKDHSRLQTFSLKQLHDICYAIALTRHGEAFFKKIGKLSRESYMSIQDVSNKALDDRLVHKDWTLSELEPLVKILQREDYILDKECPLTYSRERKASESDGDSNDIYTCCQYRHCPFTYSRERKASESDGDSNDSDGTIEYDHPKLIKQQMTVLTAGIDVERAYMQEKILDALEEGPLTCSVFMFPSYKFVRKDLVFEPTADGKLAFEKDNGCELDLHTMLLTGDGVDRKGKHYLEFQYSLDDIKNGDRGVLRFAVEPNTVAECVIFKDAYKLADWPSYEELKMLHKDENFRACENVVSLWVKVKKLEGREAVVWLVEYKKKCKLVLSAVVPPVQVLTLRRMEAFRVAEVNAESGEIFPDETPLSMTEKRFNEAKFVHSVIYSVADDMKMNLKELKMLHKDENFCACENVPFRTQLVDI</sequence>
<comment type="caution">
    <text evidence="2">The sequence shown here is derived from an EMBL/GenBank/DDBJ whole genome shotgun (WGS) entry which is preliminary data.</text>
</comment>
<name>A0A8S9J562_BRACR</name>
<dbReference type="Proteomes" id="UP000712281">
    <property type="component" value="Unassembled WGS sequence"/>
</dbReference>
<reference evidence="2" key="1">
    <citation type="submission" date="2019-12" db="EMBL/GenBank/DDBJ databases">
        <title>Genome sequencing and annotation of Brassica cretica.</title>
        <authorList>
            <person name="Studholme D.J."/>
            <person name="Sarris P.F."/>
        </authorList>
    </citation>
    <scope>NUCLEOTIDE SEQUENCE</scope>
    <source>
        <strain evidence="1">PFS-001/15</strain>
        <strain evidence="2">PFS-102/07</strain>
        <tissue evidence="2">Leaf</tissue>
    </source>
</reference>
<dbReference type="AlphaFoldDB" id="A0A8S9J562"/>